<proteinExistence type="predicted"/>
<evidence type="ECO:0008006" key="4">
    <source>
        <dbReference type="Google" id="ProtNLM"/>
    </source>
</evidence>
<evidence type="ECO:0000313" key="2">
    <source>
        <dbReference type="EMBL" id="KAK4714027.1"/>
    </source>
</evidence>
<keyword evidence="1" id="KW-0472">Membrane</keyword>
<keyword evidence="3" id="KW-1185">Reference proteome</keyword>
<reference evidence="2 3" key="1">
    <citation type="submission" date="2023-10" db="EMBL/GenBank/DDBJ databases">
        <title>Genome-Wide Identification Analysis in wild type Solanum Pinnatisectum Reveals Some Genes Defensing Phytophthora Infestans.</title>
        <authorList>
            <person name="Sun C."/>
        </authorList>
    </citation>
    <scope>NUCLEOTIDE SEQUENCE [LARGE SCALE GENOMIC DNA]</scope>
    <source>
        <strain evidence="2">LQN</strain>
        <tissue evidence="2">Leaf</tissue>
    </source>
</reference>
<keyword evidence="1" id="KW-1133">Transmembrane helix</keyword>
<dbReference type="EMBL" id="JAWPEI010000010">
    <property type="protein sequence ID" value="KAK4714027.1"/>
    <property type="molecule type" value="Genomic_DNA"/>
</dbReference>
<keyword evidence="1" id="KW-0812">Transmembrane</keyword>
<sequence length="165" mass="19537">MKKGSLEWRSFAGEGAVVVECSSEFCGFRRWGFLMSLLVELVRVWRLNGRFRLLLLRRSLVDCSPEFAGALSSFVGLGFRFRRKWRRGEVWWSPVGAAARKNKQKSEKGERGRGLVRWSEKQGATMLFWWIFRWFLVGVLDWIWWRRKKNGVGFWLHYGEVSPEK</sequence>
<dbReference type="Proteomes" id="UP001311915">
    <property type="component" value="Unassembled WGS sequence"/>
</dbReference>
<name>A0AAV9KPP2_9SOLN</name>
<protein>
    <recommendedName>
        <fullName evidence="4">Transmembrane protein</fullName>
    </recommendedName>
</protein>
<feature type="transmembrane region" description="Helical" evidence="1">
    <location>
        <begin position="127"/>
        <end position="145"/>
    </location>
</feature>
<dbReference type="AlphaFoldDB" id="A0AAV9KPP2"/>
<comment type="caution">
    <text evidence="2">The sequence shown here is derived from an EMBL/GenBank/DDBJ whole genome shotgun (WGS) entry which is preliminary data.</text>
</comment>
<organism evidence="2 3">
    <name type="scientific">Solanum pinnatisectum</name>
    <name type="common">tansyleaf nightshade</name>
    <dbReference type="NCBI Taxonomy" id="50273"/>
    <lineage>
        <taxon>Eukaryota</taxon>
        <taxon>Viridiplantae</taxon>
        <taxon>Streptophyta</taxon>
        <taxon>Embryophyta</taxon>
        <taxon>Tracheophyta</taxon>
        <taxon>Spermatophyta</taxon>
        <taxon>Magnoliopsida</taxon>
        <taxon>eudicotyledons</taxon>
        <taxon>Gunneridae</taxon>
        <taxon>Pentapetalae</taxon>
        <taxon>asterids</taxon>
        <taxon>lamiids</taxon>
        <taxon>Solanales</taxon>
        <taxon>Solanaceae</taxon>
        <taxon>Solanoideae</taxon>
        <taxon>Solaneae</taxon>
        <taxon>Solanum</taxon>
    </lineage>
</organism>
<accession>A0AAV9KPP2</accession>
<gene>
    <name evidence="2" type="ORF">R3W88_019934</name>
</gene>
<evidence type="ECO:0000256" key="1">
    <source>
        <dbReference type="SAM" id="Phobius"/>
    </source>
</evidence>
<evidence type="ECO:0000313" key="3">
    <source>
        <dbReference type="Proteomes" id="UP001311915"/>
    </source>
</evidence>